<proteinExistence type="predicted"/>
<evidence type="ECO:0000256" key="2">
    <source>
        <dbReference type="SAM" id="SignalP"/>
    </source>
</evidence>
<feature type="chain" id="PRO_5042970180" evidence="2">
    <location>
        <begin position="19"/>
        <end position="246"/>
    </location>
</feature>
<dbReference type="AlphaFoldDB" id="A0AAN4ZBV6"/>
<evidence type="ECO:0000313" key="3">
    <source>
        <dbReference type="EMBL" id="GMR37119.1"/>
    </source>
</evidence>
<keyword evidence="2" id="KW-0732">Signal</keyword>
<gene>
    <name evidence="3" type="ORF">PMAYCL1PPCAC_07313</name>
</gene>
<accession>A0AAN4ZBV6</accession>
<organism evidence="3 4">
    <name type="scientific">Pristionchus mayeri</name>
    <dbReference type="NCBI Taxonomy" id="1317129"/>
    <lineage>
        <taxon>Eukaryota</taxon>
        <taxon>Metazoa</taxon>
        <taxon>Ecdysozoa</taxon>
        <taxon>Nematoda</taxon>
        <taxon>Chromadorea</taxon>
        <taxon>Rhabditida</taxon>
        <taxon>Rhabditina</taxon>
        <taxon>Diplogasteromorpha</taxon>
        <taxon>Diplogasteroidea</taxon>
        <taxon>Neodiplogasteridae</taxon>
        <taxon>Pristionchus</taxon>
    </lineage>
</organism>
<evidence type="ECO:0000313" key="4">
    <source>
        <dbReference type="Proteomes" id="UP001328107"/>
    </source>
</evidence>
<sequence length="246" mass="26775">MGLLLPLIPLLLVSSSLANPIPLDKAVSFSPDDIGILEQSAPKTTPLEPSDRMTCDNSGADRCLLFPIGCIPSESCTDRLEMRRVQSGSNIGDIIVSLNLHVSRSDHMLVAVPMPDLSNPNSTFLIGCSIEDAVAVVATPDVDGVTEQLQMPWLRLVAVRASSSELECIVSASPGHVDLPEGDVAVFAGELEPEEEVRQSARIAGSLEEERREEDERKSEERREEEERIPSHEHSEVFITPSISDL</sequence>
<dbReference type="Proteomes" id="UP001328107">
    <property type="component" value="Unassembled WGS sequence"/>
</dbReference>
<name>A0AAN4ZBV6_9BILA</name>
<reference evidence="4" key="1">
    <citation type="submission" date="2022-10" db="EMBL/GenBank/DDBJ databases">
        <title>Genome assembly of Pristionchus species.</title>
        <authorList>
            <person name="Yoshida K."/>
            <person name="Sommer R.J."/>
        </authorList>
    </citation>
    <scope>NUCLEOTIDE SEQUENCE [LARGE SCALE GENOMIC DNA]</scope>
    <source>
        <strain evidence="4">RS5460</strain>
    </source>
</reference>
<feature type="region of interest" description="Disordered" evidence="1">
    <location>
        <begin position="196"/>
        <end position="246"/>
    </location>
</feature>
<comment type="caution">
    <text evidence="3">The sequence shown here is derived from an EMBL/GenBank/DDBJ whole genome shotgun (WGS) entry which is preliminary data.</text>
</comment>
<protein>
    <submittedName>
        <fullName evidence="3">Uncharacterized protein</fullName>
    </submittedName>
</protein>
<dbReference type="EMBL" id="BTRK01000002">
    <property type="protein sequence ID" value="GMR37119.1"/>
    <property type="molecule type" value="Genomic_DNA"/>
</dbReference>
<feature type="signal peptide" evidence="2">
    <location>
        <begin position="1"/>
        <end position="18"/>
    </location>
</feature>
<feature type="compositionally biased region" description="Basic and acidic residues" evidence="1">
    <location>
        <begin position="208"/>
        <end position="236"/>
    </location>
</feature>
<keyword evidence="4" id="KW-1185">Reference proteome</keyword>
<evidence type="ECO:0000256" key="1">
    <source>
        <dbReference type="SAM" id="MobiDB-lite"/>
    </source>
</evidence>